<feature type="region of interest" description="Disordered" evidence="1">
    <location>
        <begin position="48"/>
        <end position="74"/>
    </location>
</feature>
<evidence type="ECO:0000256" key="1">
    <source>
        <dbReference type="SAM" id="MobiDB-lite"/>
    </source>
</evidence>
<dbReference type="AlphaFoldDB" id="A0A1I1T073"/>
<organism evidence="2 3">
    <name type="scientific">Pseudomonas straminea</name>
    <dbReference type="NCBI Taxonomy" id="47882"/>
    <lineage>
        <taxon>Bacteria</taxon>
        <taxon>Pseudomonadati</taxon>
        <taxon>Pseudomonadota</taxon>
        <taxon>Gammaproteobacteria</taxon>
        <taxon>Pseudomonadales</taxon>
        <taxon>Pseudomonadaceae</taxon>
        <taxon>Phytopseudomonas</taxon>
    </lineage>
</organism>
<gene>
    <name evidence="2" type="ORF">SAMN05216372_102207</name>
</gene>
<evidence type="ECO:0000313" key="2">
    <source>
        <dbReference type="EMBL" id="SFD52036.1"/>
    </source>
</evidence>
<reference evidence="3" key="1">
    <citation type="submission" date="2016-10" db="EMBL/GenBank/DDBJ databases">
        <authorList>
            <person name="Varghese N."/>
            <person name="Submissions S."/>
        </authorList>
    </citation>
    <scope>NUCLEOTIDE SEQUENCE [LARGE SCALE GENOMIC DNA]</scope>
    <source>
        <strain evidence="3">JCM 2783</strain>
    </source>
</reference>
<dbReference type="Proteomes" id="UP000243950">
    <property type="component" value="Unassembled WGS sequence"/>
</dbReference>
<keyword evidence="3" id="KW-1185">Reference proteome</keyword>
<proteinExistence type="predicted"/>
<dbReference type="EMBL" id="FOMO01000002">
    <property type="protein sequence ID" value="SFD52036.1"/>
    <property type="molecule type" value="Genomic_DNA"/>
</dbReference>
<protein>
    <submittedName>
        <fullName evidence="2">Uncharacterized protein</fullName>
    </submittedName>
</protein>
<name>A0A1I1T073_PSEOC</name>
<accession>A0A1I1T073</accession>
<sequence length="100" mass="11529">MSKEIHMVTHYKIDGHLACGTHGEKLASSKELNQVKCRNCRNTEVYKQARRDARNASRRAARKAKVAQPRTDWRTSWQQHLTDLPGRNRLPRGFAAQAYV</sequence>
<feature type="compositionally biased region" description="Basic residues" evidence="1">
    <location>
        <begin position="56"/>
        <end position="65"/>
    </location>
</feature>
<evidence type="ECO:0000313" key="3">
    <source>
        <dbReference type="Proteomes" id="UP000243950"/>
    </source>
</evidence>